<feature type="domain" description="Transglycosylase SLT" evidence="2">
    <location>
        <begin position="69"/>
        <end position="165"/>
    </location>
</feature>
<evidence type="ECO:0000259" key="2">
    <source>
        <dbReference type="Pfam" id="PF01464"/>
    </source>
</evidence>
<dbReference type="GO" id="GO:0016020">
    <property type="term" value="C:membrane"/>
    <property type="evidence" value="ECO:0007669"/>
    <property type="project" value="InterPro"/>
</dbReference>
<evidence type="ECO:0000256" key="1">
    <source>
        <dbReference type="ARBA" id="ARBA00007734"/>
    </source>
</evidence>
<dbReference type="STRING" id="1817867.A3F83_01910"/>
<dbReference type="PROSITE" id="PS00922">
    <property type="entry name" value="TRANSGLYCOSYLASE"/>
    <property type="match status" value="1"/>
</dbReference>
<sequence length="215" mass="24160">MAQLKRPAFLIPLVIVCFCSSVRNSRAEIYRYLDSRGVIHLANRPESDIRPRGRRWNNVRNGIHLYDDLIHQAAEHYGVEFGLIKAVIHAESAFDPKAVSVKGAQGLMQLMPQTARDLGVRDVFDPRENVFGGTRYLKDMLQRYNNDLHLSLAAYNAGPNKVDRRGGVPPFPETTSYIRRVLNLMGGYAGMASTGGKIYRVVKNGRVILTNRPIP</sequence>
<dbReference type="Proteomes" id="UP000179129">
    <property type="component" value="Unassembled WGS sequence"/>
</dbReference>
<reference evidence="3 4" key="1">
    <citation type="journal article" date="2016" name="Nat. Commun.">
        <title>Thousands of microbial genomes shed light on interconnected biogeochemical processes in an aquifer system.</title>
        <authorList>
            <person name="Anantharaman K."/>
            <person name="Brown C.T."/>
            <person name="Hug L.A."/>
            <person name="Sharon I."/>
            <person name="Castelle C.J."/>
            <person name="Probst A.J."/>
            <person name="Thomas B.C."/>
            <person name="Singh A."/>
            <person name="Wilkins M.J."/>
            <person name="Karaoz U."/>
            <person name="Brodie E.L."/>
            <person name="Williams K.H."/>
            <person name="Hubbard S.S."/>
            <person name="Banfield J.F."/>
        </authorList>
    </citation>
    <scope>NUCLEOTIDE SEQUENCE [LARGE SCALE GENOMIC DNA]</scope>
</reference>
<dbReference type="GO" id="GO:0008933">
    <property type="term" value="F:peptidoglycan lytic transglycosylase activity"/>
    <property type="evidence" value="ECO:0007669"/>
    <property type="project" value="InterPro"/>
</dbReference>
<dbReference type="InterPro" id="IPR008258">
    <property type="entry name" value="Transglycosylase_SLT_dom_1"/>
</dbReference>
<gene>
    <name evidence="3" type="ORF">A3F83_01910</name>
</gene>
<comment type="caution">
    <text evidence="3">The sequence shown here is derived from an EMBL/GenBank/DDBJ whole genome shotgun (WGS) entry which is preliminary data.</text>
</comment>
<proteinExistence type="inferred from homology"/>
<dbReference type="SUPFAM" id="SSF53955">
    <property type="entry name" value="Lysozyme-like"/>
    <property type="match status" value="1"/>
</dbReference>
<dbReference type="PANTHER" id="PTHR37423">
    <property type="entry name" value="SOLUBLE LYTIC MUREIN TRANSGLYCOSYLASE-RELATED"/>
    <property type="match status" value="1"/>
</dbReference>
<accession>A0A1F5YKQ9</accession>
<evidence type="ECO:0000313" key="4">
    <source>
        <dbReference type="Proteomes" id="UP000179129"/>
    </source>
</evidence>
<dbReference type="AlphaFoldDB" id="A0A1F5YKQ9"/>
<evidence type="ECO:0000313" key="3">
    <source>
        <dbReference type="EMBL" id="OGG00761.1"/>
    </source>
</evidence>
<comment type="similarity">
    <text evidence="1">Belongs to the transglycosylase Slt family.</text>
</comment>
<dbReference type="GO" id="GO:0000270">
    <property type="term" value="P:peptidoglycan metabolic process"/>
    <property type="evidence" value="ECO:0007669"/>
    <property type="project" value="InterPro"/>
</dbReference>
<dbReference type="Pfam" id="PF01464">
    <property type="entry name" value="SLT"/>
    <property type="match status" value="1"/>
</dbReference>
<dbReference type="InterPro" id="IPR023346">
    <property type="entry name" value="Lysozyme-like_dom_sf"/>
</dbReference>
<protein>
    <recommendedName>
        <fullName evidence="2">Transglycosylase SLT domain-containing protein</fullName>
    </recommendedName>
</protein>
<organism evidence="3 4">
    <name type="scientific">Candidatus Glassbacteria bacterium RIFCSPLOWO2_12_FULL_58_11</name>
    <dbReference type="NCBI Taxonomy" id="1817867"/>
    <lineage>
        <taxon>Bacteria</taxon>
        <taxon>Candidatus Glassiibacteriota</taxon>
    </lineage>
</organism>
<dbReference type="Gene3D" id="1.10.530.10">
    <property type="match status" value="1"/>
</dbReference>
<dbReference type="InterPro" id="IPR000189">
    <property type="entry name" value="Transglyc_AS"/>
</dbReference>
<name>A0A1F5YKQ9_9BACT</name>
<dbReference type="PANTHER" id="PTHR37423:SF2">
    <property type="entry name" value="MEMBRANE-BOUND LYTIC MUREIN TRANSGLYCOSYLASE C"/>
    <property type="match status" value="1"/>
</dbReference>
<dbReference type="CDD" id="cd00254">
    <property type="entry name" value="LT-like"/>
    <property type="match status" value="1"/>
</dbReference>
<dbReference type="EMBL" id="MFIX01000243">
    <property type="protein sequence ID" value="OGG00761.1"/>
    <property type="molecule type" value="Genomic_DNA"/>
</dbReference>